<sequence>MKYGIAPALAAALAVAGLHGSANAAQPPAAAALDETVPELIHRARVPAVAVARIEDGGVAWTRVYGERSPGSAATEDTVFNVASLTKPVFAMLAVRLAAEGRLDLDADLSSFWVDPDIAADPRRHALTPRIALSHQTGFQNWRGGGKLEFAFAPGARHEYSGEGYEYLRRALEHATGQPMAALMETSVLAPAGMQASSFGWDGRWEGRLATGHDESAEPLDTAQARSRRANAAANMFSTVGDYGRFVAWVVEGAGLPRDLFADMQRPQAAHDDPVERFGLGWKLLRADGAETLWHDGREPGVRSFVLARPAARDGLVILSNGSNGELPMRAIIEAAVPDGAGWLRARDAEMWRYLRSVSGPRLEQLLQMVSRSPSFMAALLHAADTALVQGSPLDPQDRRAAAAAIEPFALGMLDGTVTAADAARLCALLLDPAGEGDRALRTAFDEGQARAWLAALRGGGTAAAAADGGLRTTVEVPERILREYAGNYLVPSNSLLISIAVSDGRLVATAEGTPATEFHPASPTRFFMRESATDFEFVRGENGQVSGIRIIWDGNRSEFAARVR</sequence>
<organism evidence="4 5">
    <name type="scientific">Luteimonas endophytica</name>
    <dbReference type="NCBI Taxonomy" id="3042023"/>
    <lineage>
        <taxon>Bacteria</taxon>
        <taxon>Pseudomonadati</taxon>
        <taxon>Pseudomonadota</taxon>
        <taxon>Gammaproteobacteria</taxon>
        <taxon>Lysobacterales</taxon>
        <taxon>Lysobacteraceae</taxon>
        <taxon>Luteimonas</taxon>
    </lineage>
</organism>
<keyword evidence="5" id="KW-1185">Reference proteome</keyword>
<dbReference type="InterPro" id="IPR050789">
    <property type="entry name" value="Diverse_Enzym_Activities"/>
</dbReference>
<dbReference type="PANTHER" id="PTHR43283:SF18">
    <property type="match status" value="1"/>
</dbReference>
<keyword evidence="4" id="KW-0378">Hydrolase</keyword>
<dbReference type="InterPro" id="IPR012338">
    <property type="entry name" value="Beta-lactam/transpept-like"/>
</dbReference>
<dbReference type="EMBL" id="JARXRM010000008">
    <property type="protein sequence ID" value="MDH5821463.1"/>
    <property type="molecule type" value="Genomic_DNA"/>
</dbReference>
<gene>
    <name evidence="4" type="ORF">QFW77_00440</name>
</gene>
<dbReference type="GO" id="GO:0016787">
    <property type="term" value="F:hydrolase activity"/>
    <property type="evidence" value="ECO:0007669"/>
    <property type="project" value="UniProtKB-KW"/>
</dbReference>
<dbReference type="Pfam" id="PF00144">
    <property type="entry name" value="Beta-lactamase"/>
    <property type="match status" value="1"/>
</dbReference>
<name>A0ABT6J3R3_9GAMM</name>
<evidence type="ECO:0000259" key="3">
    <source>
        <dbReference type="Pfam" id="PF11954"/>
    </source>
</evidence>
<dbReference type="InterPro" id="IPR021860">
    <property type="entry name" value="Peptidase_S12_Pab87-rel_C"/>
</dbReference>
<dbReference type="InterPro" id="IPR001466">
    <property type="entry name" value="Beta-lactam-related"/>
</dbReference>
<evidence type="ECO:0000256" key="1">
    <source>
        <dbReference type="SAM" id="SignalP"/>
    </source>
</evidence>
<dbReference type="RefSeq" id="WP_280572165.1">
    <property type="nucleotide sequence ID" value="NZ_JARXRM010000008.1"/>
</dbReference>
<dbReference type="Gene3D" id="3.40.710.10">
    <property type="entry name" value="DD-peptidase/beta-lactamase superfamily"/>
    <property type="match status" value="1"/>
</dbReference>
<reference evidence="4 5" key="1">
    <citation type="submission" date="2023-04" db="EMBL/GenBank/DDBJ databases">
        <title>Luteimonas endophyticus RD2P54.</title>
        <authorList>
            <person name="Sun J.-Q."/>
        </authorList>
    </citation>
    <scope>NUCLEOTIDE SEQUENCE [LARGE SCALE GENOMIC DNA]</scope>
    <source>
        <strain evidence="4 5">RD2P54</strain>
    </source>
</reference>
<feature type="domain" description="Peptidase S12 Pab87-related C-terminal" evidence="3">
    <location>
        <begin position="472"/>
        <end position="552"/>
    </location>
</feature>
<evidence type="ECO:0000313" key="4">
    <source>
        <dbReference type="EMBL" id="MDH5821463.1"/>
    </source>
</evidence>
<feature type="signal peptide" evidence="1">
    <location>
        <begin position="1"/>
        <end position="24"/>
    </location>
</feature>
<proteinExistence type="predicted"/>
<accession>A0ABT6J3R3</accession>
<feature type="domain" description="Beta-lactamase-related" evidence="2">
    <location>
        <begin position="33"/>
        <end position="326"/>
    </location>
</feature>
<dbReference type="SUPFAM" id="SSF56601">
    <property type="entry name" value="beta-lactamase/transpeptidase-like"/>
    <property type="match status" value="1"/>
</dbReference>
<evidence type="ECO:0000259" key="2">
    <source>
        <dbReference type="Pfam" id="PF00144"/>
    </source>
</evidence>
<evidence type="ECO:0000313" key="5">
    <source>
        <dbReference type="Proteomes" id="UP001156940"/>
    </source>
</evidence>
<dbReference type="Pfam" id="PF11954">
    <property type="entry name" value="DUF3471"/>
    <property type="match status" value="1"/>
</dbReference>
<dbReference type="PANTHER" id="PTHR43283">
    <property type="entry name" value="BETA-LACTAMASE-RELATED"/>
    <property type="match status" value="1"/>
</dbReference>
<protein>
    <submittedName>
        <fullName evidence="4">Serine hydrolase</fullName>
    </submittedName>
</protein>
<feature type="chain" id="PRO_5045604570" evidence="1">
    <location>
        <begin position="25"/>
        <end position="565"/>
    </location>
</feature>
<keyword evidence="1" id="KW-0732">Signal</keyword>
<dbReference type="Proteomes" id="UP001156940">
    <property type="component" value="Unassembled WGS sequence"/>
</dbReference>
<comment type="caution">
    <text evidence="4">The sequence shown here is derived from an EMBL/GenBank/DDBJ whole genome shotgun (WGS) entry which is preliminary data.</text>
</comment>